<keyword evidence="2" id="KW-0472">Membrane</keyword>
<feature type="region of interest" description="Disordered" evidence="1">
    <location>
        <begin position="340"/>
        <end position="360"/>
    </location>
</feature>
<dbReference type="STRING" id="568069.A0A1J1I720"/>
<reference evidence="3 4" key="1">
    <citation type="submission" date="2015-04" db="EMBL/GenBank/DDBJ databases">
        <authorList>
            <person name="Syromyatnikov M.Y."/>
            <person name="Popov V.N."/>
        </authorList>
    </citation>
    <scope>NUCLEOTIDE SEQUENCE [LARGE SCALE GENOMIC DNA]</scope>
</reference>
<protein>
    <submittedName>
        <fullName evidence="3">CLUMA_CG009485, isoform A</fullName>
    </submittedName>
</protein>
<feature type="transmembrane region" description="Helical" evidence="2">
    <location>
        <begin position="288"/>
        <end position="309"/>
    </location>
</feature>
<feature type="compositionally biased region" description="Polar residues" evidence="1">
    <location>
        <begin position="593"/>
        <end position="605"/>
    </location>
</feature>
<proteinExistence type="predicted"/>
<dbReference type="AlphaFoldDB" id="A0A1J1I720"/>
<dbReference type="OrthoDB" id="6345081at2759"/>
<keyword evidence="2" id="KW-1133">Transmembrane helix</keyword>
<organism evidence="3 4">
    <name type="scientific">Clunio marinus</name>
    <dbReference type="NCBI Taxonomy" id="568069"/>
    <lineage>
        <taxon>Eukaryota</taxon>
        <taxon>Metazoa</taxon>
        <taxon>Ecdysozoa</taxon>
        <taxon>Arthropoda</taxon>
        <taxon>Hexapoda</taxon>
        <taxon>Insecta</taxon>
        <taxon>Pterygota</taxon>
        <taxon>Neoptera</taxon>
        <taxon>Endopterygota</taxon>
        <taxon>Diptera</taxon>
        <taxon>Nematocera</taxon>
        <taxon>Chironomoidea</taxon>
        <taxon>Chironomidae</taxon>
        <taxon>Clunio</taxon>
    </lineage>
</organism>
<gene>
    <name evidence="3" type="primary">putative AGAP004943-PB</name>
    <name evidence="3" type="ORF">CLUMA_CG009485</name>
</gene>
<keyword evidence="4" id="KW-1185">Reference proteome</keyword>
<feature type="region of interest" description="Disordered" evidence="1">
    <location>
        <begin position="593"/>
        <end position="627"/>
    </location>
</feature>
<dbReference type="Proteomes" id="UP000183832">
    <property type="component" value="Unassembled WGS sequence"/>
</dbReference>
<sequence length="627" mass="70997">MILFIPEHFWVSIIKFYVDYHFLIGNTKVIGLRWKFFKRLSLSYKTWMLFVMSIALLIKMPEAYALNVTVKSTMMSLTSSYDDSAAVGESLPTANVVNSMKGKKPISIPENEVITTEDTEDYLEEDSEEDYNDLMRKDNMTGNGMLVGSKCEFTCDKRLHHVFCNPISNKCECEKNYPVKIGPRKGCAKPKKLGEQCFYDLTCLYNDENSVCMQINHNAICQCKENFHVVTHSKPTRRTFCTQEKKTHLSCKQQHIVWGRVEEDFASLINDKHKISDLSVIASDLPTLLGVTTGIAVLAGLICMVLHLFSKTKYPRTRHFADAHSGPPVMFARIPLTIQSNRPSSRSSQRSSGSIGSYARRSSGALHSKGVQMSQSRQGAARSAAILLYSYHLNALKDQTSSSQYIKPCLSNELMAKYIEQQLEDQKKLLYLDIPALRNHKSLMQKLGLNPRSEIDLTQLESQAISESPLHKKLKRSLFKQLAPIVRKDVTEADADERSGVDGIFVNKSTESGCLNGSRRPSIASVHSTTSSIRSYSSRRFEQELRDKELRQEMKKQLCRLQEQQQLQKLRPTIIIGDASIPFTVSKQIQMPSTSPHILTPNSTDELLPSVEENDEFSPQFDRKNQP</sequence>
<accession>A0A1J1I720</accession>
<evidence type="ECO:0000313" key="4">
    <source>
        <dbReference type="Proteomes" id="UP000183832"/>
    </source>
</evidence>
<dbReference type="EMBL" id="CVRI01000043">
    <property type="protein sequence ID" value="CRK96048.1"/>
    <property type="molecule type" value="Genomic_DNA"/>
</dbReference>
<keyword evidence="2" id="KW-0812">Transmembrane</keyword>
<evidence type="ECO:0000256" key="1">
    <source>
        <dbReference type="SAM" id="MobiDB-lite"/>
    </source>
</evidence>
<evidence type="ECO:0000313" key="3">
    <source>
        <dbReference type="EMBL" id="CRK96048.1"/>
    </source>
</evidence>
<name>A0A1J1I720_9DIPT</name>
<feature type="compositionally biased region" description="Low complexity" evidence="1">
    <location>
        <begin position="340"/>
        <end position="357"/>
    </location>
</feature>
<evidence type="ECO:0000256" key="2">
    <source>
        <dbReference type="SAM" id="Phobius"/>
    </source>
</evidence>